<evidence type="ECO:0000313" key="1">
    <source>
        <dbReference type="Proteomes" id="UP000887565"/>
    </source>
</evidence>
<proteinExistence type="predicted"/>
<reference evidence="2" key="1">
    <citation type="submission" date="2022-11" db="UniProtKB">
        <authorList>
            <consortium name="WormBaseParasite"/>
        </authorList>
    </citation>
    <scope>IDENTIFICATION</scope>
</reference>
<dbReference type="WBParaSite" id="nRc.2.0.1.t38539-RA">
    <property type="protein sequence ID" value="nRc.2.0.1.t38539-RA"/>
    <property type="gene ID" value="nRc.2.0.1.g38539"/>
</dbReference>
<dbReference type="Proteomes" id="UP000887565">
    <property type="component" value="Unplaced"/>
</dbReference>
<protein>
    <submittedName>
        <fullName evidence="2">Uncharacterized protein</fullName>
    </submittedName>
</protein>
<dbReference type="AlphaFoldDB" id="A0A915KI85"/>
<name>A0A915KI85_ROMCU</name>
<evidence type="ECO:0000313" key="2">
    <source>
        <dbReference type="WBParaSite" id="nRc.2.0.1.t38539-RA"/>
    </source>
</evidence>
<keyword evidence="1" id="KW-1185">Reference proteome</keyword>
<sequence>MFIITVHFLADVKPLLCYVEKNCIVDDHTILDHCVAFTAGGQESAQNLRTSSAEMRQRIDTKFDDLSEREICGSVSIDSFVLPPTNEFRNRPSGILYETLLFSAQWPAPPFDHNFNTSPIYQPTNTSKIDMMRLG</sequence>
<accession>A0A915KI85</accession>
<organism evidence="1 2">
    <name type="scientific">Romanomermis culicivorax</name>
    <name type="common">Nematode worm</name>
    <dbReference type="NCBI Taxonomy" id="13658"/>
    <lineage>
        <taxon>Eukaryota</taxon>
        <taxon>Metazoa</taxon>
        <taxon>Ecdysozoa</taxon>
        <taxon>Nematoda</taxon>
        <taxon>Enoplea</taxon>
        <taxon>Dorylaimia</taxon>
        <taxon>Mermithida</taxon>
        <taxon>Mermithoidea</taxon>
        <taxon>Mermithidae</taxon>
        <taxon>Romanomermis</taxon>
    </lineage>
</organism>